<accession>A0ACC1XYH5</accession>
<gene>
    <name evidence="1" type="ORF">OWV82_011350</name>
</gene>
<protein>
    <submittedName>
        <fullName evidence="1">Ferredoxin-nitrite reductase</fullName>
    </submittedName>
</protein>
<proteinExistence type="predicted"/>
<evidence type="ECO:0000313" key="1">
    <source>
        <dbReference type="EMBL" id="KAJ4716315.1"/>
    </source>
</evidence>
<organism evidence="1 2">
    <name type="scientific">Melia azedarach</name>
    <name type="common">Chinaberry tree</name>
    <dbReference type="NCBI Taxonomy" id="155640"/>
    <lineage>
        <taxon>Eukaryota</taxon>
        <taxon>Viridiplantae</taxon>
        <taxon>Streptophyta</taxon>
        <taxon>Embryophyta</taxon>
        <taxon>Tracheophyta</taxon>
        <taxon>Spermatophyta</taxon>
        <taxon>Magnoliopsida</taxon>
        <taxon>eudicotyledons</taxon>
        <taxon>Gunneridae</taxon>
        <taxon>Pentapetalae</taxon>
        <taxon>rosids</taxon>
        <taxon>malvids</taxon>
        <taxon>Sapindales</taxon>
        <taxon>Meliaceae</taxon>
        <taxon>Melia</taxon>
    </lineage>
</organism>
<name>A0ACC1XYH5_MELAZ</name>
<dbReference type="EMBL" id="CM051399">
    <property type="protein sequence ID" value="KAJ4716315.1"/>
    <property type="molecule type" value="Genomic_DNA"/>
</dbReference>
<evidence type="ECO:0000313" key="2">
    <source>
        <dbReference type="Proteomes" id="UP001164539"/>
    </source>
</evidence>
<comment type="caution">
    <text evidence="1">The sequence shown here is derived from an EMBL/GenBank/DDBJ whole genome shotgun (WGS) entry which is preliminary data.</text>
</comment>
<reference evidence="1 2" key="1">
    <citation type="journal article" date="2023" name="Science">
        <title>Complex scaffold remodeling in plant triterpene biosynthesis.</title>
        <authorList>
            <person name="De La Pena R."/>
            <person name="Hodgson H."/>
            <person name="Liu J.C."/>
            <person name="Stephenson M.J."/>
            <person name="Martin A.C."/>
            <person name="Owen C."/>
            <person name="Harkess A."/>
            <person name="Leebens-Mack J."/>
            <person name="Jimenez L.E."/>
            <person name="Osbourn A."/>
            <person name="Sattely E.S."/>
        </authorList>
    </citation>
    <scope>NUCLEOTIDE SEQUENCE [LARGE SCALE GENOMIC DNA]</scope>
    <source>
        <strain evidence="2">cv. JPN11</strain>
        <tissue evidence="1">Leaf</tissue>
    </source>
</reference>
<sequence length="588" mass="65412">MSSSTFSVRCSSPFLPSSATSARPKTWVLATPSVATPAAAPEVDAGRLEPRVEERDGYFVLKEKFRQGINPQEKVKIGKEPMKLFMENGIEDLAKLSMEEVDNAKTTKDDVDVRLKWLGLFHRRKHQYGRFMMRLKLPNGVTTSEQTRYLASAIRKYGKDGCADVTTRQNWQIRGVVLPDVPEILKGLADVGLTSLQSGMDNVRNPVGNPLAGIDPLEIVDTRPYTNLLSHFITANAQGNPTVTNLPRKWNVCIVGSHDLYEHPHINDLAYMPATKDGEFGFNLLVGGFFSPKRCAEAIPLDAWVAADDVIPVCKAVLETFRDLGARGNRQKTRMMWLIDELGIEGFRAEVVKRMPEQNLERASSEDLVQKQWERRDYLGVHPQKQEGFSFVGIHIPVGRVQADDMDELARIADTYGSGELRLTVEQNIVIPNIENSKLEALLEEPLLKNKFSPQPSILMKGLVACTGNQFCGQAIIETKARALKVTEEVERLVDVTKPVRMHWTGCPNSCGQVQVADIGFMGCMTRDENGKTCEGVDVFLGGRIGSDSHLGEIYKKGVPCKNLVPLLADILVDHFGAVPREREETED</sequence>
<keyword evidence="2" id="KW-1185">Reference proteome</keyword>
<dbReference type="Proteomes" id="UP001164539">
    <property type="component" value="Chromosome 6"/>
</dbReference>